<dbReference type="SMART" id="SM00987">
    <property type="entry name" value="UreE_C"/>
    <property type="match status" value="1"/>
</dbReference>
<evidence type="ECO:0000256" key="4">
    <source>
        <dbReference type="ARBA" id="ARBA00022801"/>
    </source>
</evidence>
<dbReference type="Gene3D" id="3.40.470.10">
    <property type="entry name" value="Uracil-DNA glycosylase-like domain"/>
    <property type="match status" value="1"/>
</dbReference>
<organism evidence="9">
    <name type="scientific">viral metagenome</name>
    <dbReference type="NCBI Taxonomy" id="1070528"/>
    <lineage>
        <taxon>unclassified sequences</taxon>
        <taxon>metagenomes</taxon>
        <taxon>organismal metagenomes</taxon>
    </lineage>
</organism>
<evidence type="ECO:0000256" key="7">
    <source>
        <dbReference type="ARBA" id="ARBA00023204"/>
    </source>
</evidence>
<name>A0A6M3MEG6_9ZZZZ</name>
<dbReference type="GO" id="GO:0097506">
    <property type="term" value="F:deaminated base DNA N-glycosylase activity"/>
    <property type="evidence" value="ECO:0007669"/>
    <property type="project" value="UniProtKB-ARBA"/>
</dbReference>
<reference evidence="9" key="1">
    <citation type="submission" date="2020-03" db="EMBL/GenBank/DDBJ databases">
        <title>The deep terrestrial virosphere.</title>
        <authorList>
            <person name="Holmfeldt K."/>
            <person name="Nilsson E."/>
            <person name="Simone D."/>
            <person name="Lopez-Fernandez M."/>
            <person name="Wu X."/>
            <person name="de Brujin I."/>
            <person name="Lundin D."/>
            <person name="Andersson A."/>
            <person name="Bertilsson S."/>
            <person name="Dopson M."/>
        </authorList>
    </citation>
    <scope>NUCLEOTIDE SEQUENCE</scope>
    <source>
        <strain evidence="9">MM171B00579</strain>
    </source>
</reference>
<keyword evidence="6" id="KW-0411">Iron-sulfur</keyword>
<evidence type="ECO:0000259" key="8">
    <source>
        <dbReference type="SMART" id="SM00986"/>
    </source>
</evidence>
<gene>
    <name evidence="9" type="ORF">MM171B00579_0008</name>
</gene>
<keyword evidence="1" id="KW-0004">4Fe-4S</keyword>
<feature type="domain" description="Uracil-DNA glycosylase-like" evidence="8">
    <location>
        <begin position="34"/>
        <end position="185"/>
    </location>
</feature>
<protein>
    <submittedName>
        <fullName evidence="9">Putative uracil DNA glycosylase superfamily protein</fullName>
    </submittedName>
</protein>
<dbReference type="Pfam" id="PF03167">
    <property type="entry name" value="UDG"/>
    <property type="match status" value="1"/>
</dbReference>
<evidence type="ECO:0000313" key="9">
    <source>
        <dbReference type="EMBL" id="QJB03706.1"/>
    </source>
</evidence>
<keyword evidence="2" id="KW-0479">Metal-binding</keyword>
<keyword evidence="7" id="KW-0234">DNA repair</keyword>
<dbReference type="AlphaFoldDB" id="A0A6M3MEG6"/>
<evidence type="ECO:0000256" key="1">
    <source>
        <dbReference type="ARBA" id="ARBA00022485"/>
    </source>
</evidence>
<keyword evidence="4" id="KW-0378">Hydrolase</keyword>
<keyword evidence="3" id="KW-0227">DNA damage</keyword>
<dbReference type="PANTHER" id="PTHR33693">
    <property type="entry name" value="TYPE-5 URACIL-DNA GLYCOSYLASE"/>
    <property type="match status" value="1"/>
</dbReference>
<dbReference type="GO" id="GO:0051539">
    <property type="term" value="F:4 iron, 4 sulfur cluster binding"/>
    <property type="evidence" value="ECO:0007669"/>
    <property type="project" value="UniProtKB-KW"/>
</dbReference>
<evidence type="ECO:0000256" key="6">
    <source>
        <dbReference type="ARBA" id="ARBA00023014"/>
    </source>
</evidence>
<dbReference type="PANTHER" id="PTHR33693:SF1">
    <property type="entry name" value="TYPE-4 URACIL-DNA GLYCOSYLASE"/>
    <property type="match status" value="1"/>
</dbReference>
<evidence type="ECO:0000256" key="3">
    <source>
        <dbReference type="ARBA" id="ARBA00022763"/>
    </source>
</evidence>
<sequence length="203" mass="24413">MKKTEWLEEIKNNVMDCDKCPRLRSITPFPMSHICYGKLSGIKLFFIGRNPGIENDCRNISKEKFFEEYHYLWWECNIGKYLRKNFEDYFVKEKMFFTNVNKCSSPENSQLTEEEKANCLPFLRTQLEIVRPKVIVTFGSEARITIKSLNLGKVDIINLFHPAYFSYNRDPKLIEKQQKKIMELKDKYEEKQNYNWYTKEIIK</sequence>
<dbReference type="GO" id="GO:0046872">
    <property type="term" value="F:metal ion binding"/>
    <property type="evidence" value="ECO:0007669"/>
    <property type="project" value="UniProtKB-KW"/>
</dbReference>
<proteinExistence type="predicted"/>
<dbReference type="SUPFAM" id="SSF52141">
    <property type="entry name" value="Uracil-DNA glycosylase-like"/>
    <property type="match status" value="1"/>
</dbReference>
<dbReference type="InterPro" id="IPR005122">
    <property type="entry name" value="Uracil-DNA_glycosylase-like"/>
</dbReference>
<evidence type="ECO:0000256" key="2">
    <source>
        <dbReference type="ARBA" id="ARBA00022723"/>
    </source>
</evidence>
<dbReference type="InterPro" id="IPR051536">
    <property type="entry name" value="UDG_Type-4/5"/>
</dbReference>
<accession>A0A6M3MEG6</accession>
<evidence type="ECO:0000256" key="5">
    <source>
        <dbReference type="ARBA" id="ARBA00023004"/>
    </source>
</evidence>
<dbReference type="GO" id="GO:0006281">
    <property type="term" value="P:DNA repair"/>
    <property type="evidence" value="ECO:0007669"/>
    <property type="project" value="UniProtKB-KW"/>
</dbReference>
<keyword evidence="5" id="KW-0408">Iron</keyword>
<dbReference type="InterPro" id="IPR036895">
    <property type="entry name" value="Uracil-DNA_glycosylase-like_sf"/>
</dbReference>
<dbReference type="SMART" id="SM00986">
    <property type="entry name" value="UDG"/>
    <property type="match status" value="1"/>
</dbReference>
<dbReference type="EMBL" id="MT143857">
    <property type="protein sequence ID" value="QJB03706.1"/>
    <property type="molecule type" value="Genomic_DNA"/>
</dbReference>